<evidence type="ECO:0000256" key="1">
    <source>
        <dbReference type="ARBA" id="ARBA00000491"/>
    </source>
</evidence>
<sequence>MSPSHPSPSTAGSGAAPGAASDEASDTARQAEDARRQAPRSLYRKLVDSHAVAELDAENVLLFCDLHLMNEYTSPQAFAGLHEQDRGVAMPGQNVAVVSHIIPTHPVPSRLRVIADAASALQATNLKRNCDRHGIPLFDTTDALQGIEHVVAPEHGMIRPGMVVICGDSHTTTYGALGALGFGIGTTEVEHVLATQTLVYRVAKDMRIHVDGRLPIGTTSKDLVLAIIGRIGAQGARGFVVEFRGEAIAALSIEARFTLCNMAVEAGARGALIAPDATAIDYVLARCPDIAGPHRDAALAHWRSLRSDDGAVFDVEHRFDASEVAPQVTWGTSPDQVAAVDARIPDPSGMPDGPVRGSAERALRYTRLNAGAPLEGTPIQHVFIGSCTNGRIEDLRAAAAVLRGRHVAAGVRAMVVPGSGAVRAAAEAEGLDRVFIDAGLEWRQPGCSMCLAMNDDVLADGVRCASTTNRNFEGRQGRGAITHLMSPAMAAAAAVTGRITDVRRLETLS</sequence>
<evidence type="ECO:0000256" key="2">
    <source>
        <dbReference type="ARBA" id="ARBA00001966"/>
    </source>
</evidence>
<evidence type="ECO:0000256" key="3">
    <source>
        <dbReference type="ARBA" id="ARBA00002695"/>
    </source>
</evidence>
<dbReference type="NCBIfam" id="NF004016">
    <property type="entry name" value="PRK05478.1"/>
    <property type="match status" value="1"/>
</dbReference>
<keyword evidence="14" id="KW-0411">Iron-sulfur</keyword>
<dbReference type="Pfam" id="PF00330">
    <property type="entry name" value="Aconitase"/>
    <property type="match status" value="1"/>
</dbReference>
<evidence type="ECO:0000256" key="9">
    <source>
        <dbReference type="ARBA" id="ARBA00022430"/>
    </source>
</evidence>
<evidence type="ECO:0000256" key="14">
    <source>
        <dbReference type="ARBA" id="ARBA00023014"/>
    </source>
</evidence>
<feature type="domain" description="Aconitase/3-isopropylmalate dehydratase large subunit alpha/beta/alpha" evidence="18">
    <location>
        <begin position="45"/>
        <end position="497"/>
    </location>
</feature>
<dbReference type="FunFam" id="3.30.499.10:FF:000007">
    <property type="entry name" value="3-isopropylmalate dehydratase large subunit"/>
    <property type="match status" value="1"/>
</dbReference>
<evidence type="ECO:0000256" key="16">
    <source>
        <dbReference type="ARBA" id="ARBA00023304"/>
    </source>
</evidence>
<evidence type="ECO:0000256" key="10">
    <source>
        <dbReference type="ARBA" id="ARBA00022485"/>
    </source>
</evidence>
<dbReference type="InterPro" id="IPR004430">
    <property type="entry name" value="3-IsopropMal_deHydase_lsu"/>
</dbReference>
<evidence type="ECO:0000256" key="5">
    <source>
        <dbReference type="ARBA" id="ARBA00007185"/>
    </source>
</evidence>
<evidence type="ECO:0000313" key="20">
    <source>
        <dbReference type="Proteomes" id="UP000197468"/>
    </source>
</evidence>
<evidence type="ECO:0000256" key="13">
    <source>
        <dbReference type="ARBA" id="ARBA00023004"/>
    </source>
</evidence>
<dbReference type="AlphaFoldDB" id="A0A246JMP7"/>
<dbReference type="OrthoDB" id="9802769at2"/>
<comment type="subunit">
    <text evidence="6">Heterodimer of LeuC and LeuD.</text>
</comment>
<comment type="catalytic activity">
    <reaction evidence="1">
        <text>(2R,3S)-3-isopropylmalate = (2S)-2-isopropylmalate</text>
        <dbReference type="Rhea" id="RHEA:32287"/>
        <dbReference type="ChEBI" id="CHEBI:1178"/>
        <dbReference type="ChEBI" id="CHEBI:35121"/>
        <dbReference type="EC" id="4.2.1.33"/>
    </reaction>
</comment>
<dbReference type="GO" id="GO:0003861">
    <property type="term" value="F:3-isopropylmalate dehydratase activity"/>
    <property type="evidence" value="ECO:0007669"/>
    <property type="project" value="UniProtKB-EC"/>
</dbReference>
<dbReference type="UniPathway" id="UPA00048">
    <property type="reaction ID" value="UER00071"/>
</dbReference>
<feature type="compositionally biased region" description="Low complexity" evidence="17">
    <location>
        <begin position="1"/>
        <end position="22"/>
    </location>
</feature>
<evidence type="ECO:0000256" key="6">
    <source>
        <dbReference type="ARBA" id="ARBA00011271"/>
    </source>
</evidence>
<dbReference type="PROSITE" id="PS01244">
    <property type="entry name" value="ACONITASE_2"/>
    <property type="match status" value="1"/>
</dbReference>
<dbReference type="NCBIfam" id="NF009116">
    <property type="entry name" value="PRK12466.1"/>
    <property type="match status" value="1"/>
</dbReference>
<keyword evidence="13" id="KW-0408">Iron</keyword>
<keyword evidence="15" id="KW-0456">Lyase</keyword>
<gene>
    <name evidence="19" type="primary">leuC</name>
    <name evidence="19" type="ORF">CDN99_05185</name>
</gene>
<evidence type="ECO:0000256" key="12">
    <source>
        <dbReference type="ARBA" id="ARBA00022723"/>
    </source>
</evidence>
<protein>
    <recommendedName>
        <fullName evidence="8">3-isopropylmalate dehydratase</fullName>
        <ecNumber evidence="7">4.2.1.33</ecNumber>
    </recommendedName>
</protein>
<comment type="pathway">
    <text evidence="4">Amino-acid biosynthesis; L-leucine biosynthesis; L-leucine from 3-methyl-2-oxobutanoate: step 2/4.</text>
</comment>
<dbReference type="PANTHER" id="PTHR43822:SF9">
    <property type="entry name" value="3-ISOPROPYLMALATE DEHYDRATASE"/>
    <property type="match status" value="1"/>
</dbReference>
<dbReference type="PRINTS" id="PR00415">
    <property type="entry name" value="ACONITASE"/>
</dbReference>
<dbReference type="InterPro" id="IPR036008">
    <property type="entry name" value="Aconitase_4Fe-4S_dom"/>
</dbReference>
<evidence type="ECO:0000313" key="19">
    <source>
        <dbReference type="EMBL" id="OWQ93830.1"/>
    </source>
</evidence>
<comment type="function">
    <text evidence="3">Catalyzes the isomerization between 2-isopropylmalate and 3-isopropylmalate, via the formation of 2-isopropylmaleate.</text>
</comment>
<dbReference type="RefSeq" id="WP_088383139.1">
    <property type="nucleotide sequence ID" value="NZ_NIOF01000001.1"/>
</dbReference>
<keyword evidence="11" id="KW-0028">Amino-acid biosynthesis</keyword>
<comment type="caution">
    <text evidence="19">The sequence shown here is derived from an EMBL/GenBank/DDBJ whole genome shotgun (WGS) entry which is preliminary data.</text>
</comment>
<proteinExistence type="inferred from homology"/>
<dbReference type="PANTHER" id="PTHR43822">
    <property type="entry name" value="HOMOACONITASE, MITOCHONDRIAL-RELATED"/>
    <property type="match status" value="1"/>
</dbReference>
<keyword evidence="16" id="KW-0100">Branched-chain amino acid biosynthesis</keyword>
<evidence type="ECO:0000256" key="17">
    <source>
        <dbReference type="SAM" id="MobiDB-lite"/>
    </source>
</evidence>
<feature type="region of interest" description="Disordered" evidence="17">
    <location>
        <begin position="1"/>
        <end position="39"/>
    </location>
</feature>
<dbReference type="SUPFAM" id="SSF53732">
    <property type="entry name" value="Aconitase iron-sulfur domain"/>
    <property type="match status" value="1"/>
</dbReference>
<evidence type="ECO:0000256" key="15">
    <source>
        <dbReference type="ARBA" id="ARBA00023239"/>
    </source>
</evidence>
<dbReference type="InterPro" id="IPR033941">
    <property type="entry name" value="IPMI_cat"/>
</dbReference>
<organism evidence="19 20">
    <name type="scientific">Roseateles aquatilis</name>
    <dbReference type="NCBI Taxonomy" id="431061"/>
    <lineage>
        <taxon>Bacteria</taxon>
        <taxon>Pseudomonadati</taxon>
        <taxon>Pseudomonadota</taxon>
        <taxon>Betaproteobacteria</taxon>
        <taxon>Burkholderiales</taxon>
        <taxon>Sphaerotilaceae</taxon>
        <taxon>Roseateles</taxon>
    </lineage>
</organism>
<evidence type="ECO:0000256" key="7">
    <source>
        <dbReference type="ARBA" id="ARBA00011998"/>
    </source>
</evidence>
<keyword evidence="20" id="KW-1185">Reference proteome</keyword>
<dbReference type="GO" id="GO:0046872">
    <property type="term" value="F:metal ion binding"/>
    <property type="evidence" value="ECO:0007669"/>
    <property type="project" value="UniProtKB-KW"/>
</dbReference>
<evidence type="ECO:0000256" key="11">
    <source>
        <dbReference type="ARBA" id="ARBA00022605"/>
    </source>
</evidence>
<dbReference type="InterPro" id="IPR050067">
    <property type="entry name" value="IPM_dehydratase_rel_enz"/>
</dbReference>
<dbReference type="EC" id="4.2.1.33" evidence="7"/>
<comment type="similarity">
    <text evidence="5">Belongs to the aconitase/IPM isomerase family.</text>
</comment>
<keyword evidence="10" id="KW-0004">4Fe-4S</keyword>
<dbReference type="InterPro" id="IPR018136">
    <property type="entry name" value="Aconitase_4Fe-4S_BS"/>
</dbReference>
<dbReference type="Gene3D" id="3.30.499.10">
    <property type="entry name" value="Aconitase, domain 3"/>
    <property type="match status" value="2"/>
</dbReference>
<evidence type="ECO:0000259" key="18">
    <source>
        <dbReference type="Pfam" id="PF00330"/>
    </source>
</evidence>
<dbReference type="InterPro" id="IPR015931">
    <property type="entry name" value="Acnase/IPM_dHydase_lsu_aba_1/3"/>
</dbReference>
<accession>A0A246JMP7</accession>
<dbReference type="PROSITE" id="PS00450">
    <property type="entry name" value="ACONITASE_1"/>
    <property type="match status" value="1"/>
</dbReference>
<keyword evidence="9" id="KW-0432">Leucine biosynthesis</keyword>
<dbReference type="Proteomes" id="UP000197468">
    <property type="component" value="Unassembled WGS sequence"/>
</dbReference>
<evidence type="ECO:0000256" key="4">
    <source>
        <dbReference type="ARBA" id="ARBA00004729"/>
    </source>
</evidence>
<name>A0A246JMP7_9BURK</name>
<dbReference type="GO" id="GO:0009098">
    <property type="term" value="P:L-leucine biosynthetic process"/>
    <property type="evidence" value="ECO:0007669"/>
    <property type="project" value="UniProtKB-UniPathway"/>
</dbReference>
<dbReference type="GO" id="GO:0051539">
    <property type="term" value="F:4 iron, 4 sulfur cluster binding"/>
    <property type="evidence" value="ECO:0007669"/>
    <property type="project" value="UniProtKB-KW"/>
</dbReference>
<evidence type="ECO:0000256" key="8">
    <source>
        <dbReference type="ARBA" id="ARBA00014371"/>
    </source>
</evidence>
<keyword evidence="12" id="KW-0479">Metal-binding</keyword>
<dbReference type="EMBL" id="NIOF01000001">
    <property type="protein sequence ID" value="OWQ93830.1"/>
    <property type="molecule type" value="Genomic_DNA"/>
</dbReference>
<dbReference type="InterPro" id="IPR001030">
    <property type="entry name" value="Acoase/IPM_deHydtase_lsu_aba"/>
</dbReference>
<dbReference type="NCBIfam" id="TIGR00170">
    <property type="entry name" value="leuC"/>
    <property type="match status" value="1"/>
</dbReference>
<dbReference type="CDD" id="cd01583">
    <property type="entry name" value="IPMI"/>
    <property type="match status" value="1"/>
</dbReference>
<reference evidence="19 20" key="1">
    <citation type="journal article" date="2008" name="Int. J. Syst. Evol. Microbiol.">
        <title>Description of Roseateles aquatilis sp. nov. and Roseateles terrae sp. nov., in the class Betaproteobacteria, and emended description of the genus Roseateles.</title>
        <authorList>
            <person name="Gomila M."/>
            <person name="Bowien B."/>
            <person name="Falsen E."/>
            <person name="Moore E.R."/>
            <person name="Lalucat J."/>
        </authorList>
    </citation>
    <scope>NUCLEOTIDE SEQUENCE [LARGE SCALE GENOMIC DNA]</scope>
    <source>
        <strain evidence="19 20">CCUG 48205</strain>
    </source>
</reference>
<comment type="cofactor">
    <cofactor evidence="2">
        <name>[4Fe-4S] cluster</name>
        <dbReference type="ChEBI" id="CHEBI:49883"/>
    </cofactor>
</comment>